<dbReference type="AlphaFoldDB" id="A0A511VC26"/>
<reference evidence="6 7" key="1">
    <citation type="submission" date="2019-07" db="EMBL/GenBank/DDBJ databases">
        <title>Whole genome shotgun sequence of Aneurinibacillus danicus NBRC 102444.</title>
        <authorList>
            <person name="Hosoyama A."/>
            <person name="Uohara A."/>
            <person name="Ohji S."/>
            <person name="Ichikawa N."/>
        </authorList>
    </citation>
    <scope>NUCLEOTIDE SEQUENCE [LARGE SCALE GENOMIC DNA]</scope>
    <source>
        <strain evidence="6 7">NBRC 102444</strain>
    </source>
</reference>
<dbReference type="GO" id="GO:0005886">
    <property type="term" value="C:plasma membrane"/>
    <property type="evidence" value="ECO:0007669"/>
    <property type="project" value="UniProtKB-SubCell"/>
</dbReference>
<dbReference type="InterPro" id="IPR002781">
    <property type="entry name" value="TM_pro_TauE-like"/>
</dbReference>
<comment type="caution">
    <text evidence="6">The sequence shown here is derived from an EMBL/GenBank/DDBJ whole genome shotgun (WGS) entry which is preliminary data.</text>
</comment>
<keyword evidence="5" id="KW-1003">Cell membrane</keyword>
<keyword evidence="4 5" id="KW-0472">Membrane</keyword>
<name>A0A511VC26_9BACL</name>
<gene>
    <name evidence="6" type="ORF">ADA01nite_39250</name>
</gene>
<evidence type="ECO:0000256" key="2">
    <source>
        <dbReference type="ARBA" id="ARBA00022692"/>
    </source>
</evidence>
<proteinExistence type="inferred from homology"/>
<evidence type="ECO:0000256" key="5">
    <source>
        <dbReference type="RuleBase" id="RU363041"/>
    </source>
</evidence>
<evidence type="ECO:0000313" key="7">
    <source>
        <dbReference type="Proteomes" id="UP000321157"/>
    </source>
</evidence>
<evidence type="ECO:0000256" key="3">
    <source>
        <dbReference type="ARBA" id="ARBA00022989"/>
    </source>
</evidence>
<accession>A0A511VC26</accession>
<organism evidence="6 7">
    <name type="scientific">Aneurinibacillus danicus</name>
    <dbReference type="NCBI Taxonomy" id="267746"/>
    <lineage>
        <taxon>Bacteria</taxon>
        <taxon>Bacillati</taxon>
        <taxon>Bacillota</taxon>
        <taxon>Bacilli</taxon>
        <taxon>Bacillales</taxon>
        <taxon>Paenibacillaceae</taxon>
        <taxon>Aneurinibacillus group</taxon>
        <taxon>Aneurinibacillus</taxon>
    </lineage>
</organism>
<evidence type="ECO:0000313" key="6">
    <source>
        <dbReference type="EMBL" id="GEN36465.1"/>
    </source>
</evidence>
<feature type="transmembrane region" description="Helical" evidence="5">
    <location>
        <begin position="12"/>
        <end position="39"/>
    </location>
</feature>
<keyword evidence="2 5" id="KW-0812">Transmembrane</keyword>
<dbReference type="Pfam" id="PF01925">
    <property type="entry name" value="TauE"/>
    <property type="match status" value="1"/>
</dbReference>
<protein>
    <recommendedName>
        <fullName evidence="5">Probable membrane transporter protein</fullName>
    </recommendedName>
</protein>
<comment type="subcellular location">
    <subcellularLocation>
        <location evidence="5">Cell membrane</location>
        <topology evidence="5">Multi-pass membrane protein</topology>
    </subcellularLocation>
    <subcellularLocation>
        <location evidence="1">Membrane</location>
        <topology evidence="1">Multi-pass membrane protein</topology>
    </subcellularLocation>
</comment>
<evidence type="ECO:0000256" key="4">
    <source>
        <dbReference type="ARBA" id="ARBA00023136"/>
    </source>
</evidence>
<dbReference type="EMBL" id="BJXX01000189">
    <property type="protein sequence ID" value="GEN36465.1"/>
    <property type="molecule type" value="Genomic_DNA"/>
</dbReference>
<keyword evidence="3 5" id="KW-1133">Transmembrane helix</keyword>
<comment type="similarity">
    <text evidence="5">Belongs to the 4-toluene sulfonate uptake permease (TSUP) (TC 2.A.102) family.</text>
</comment>
<dbReference type="Proteomes" id="UP000321157">
    <property type="component" value="Unassembled WGS sequence"/>
</dbReference>
<evidence type="ECO:0000256" key="1">
    <source>
        <dbReference type="ARBA" id="ARBA00004141"/>
    </source>
</evidence>
<feature type="transmembrane region" description="Helical" evidence="5">
    <location>
        <begin position="46"/>
        <end position="64"/>
    </location>
</feature>
<sequence>MLSYSLFKVSVPIHAALATSPVAMAFIIPIALGGGIGYITGGFLDFMLLLQVLIGTMCGAYIGAKFTNFAPELCLR</sequence>
<keyword evidence="7" id="KW-1185">Reference proteome</keyword>